<keyword evidence="8" id="KW-0119">Carbohydrate metabolism</keyword>
<dbReference type="InterPro" id="IPR013783">
    <property type="entry name" value="Ig-like_fold"/>
</dbReference>
<dbReference type="InterPro" id="IPR006047">
    <property type="entry name" value="GH13_cat_dom"/>
</dbReference>
<dbReference type="Pfam" id="PF00128">
    <property type="entry name" value="Alpha-amylase"/>
    <property type="match status" value="1"/>
</dbReference>
<evidence type="ECO:0000256" key="1">
    <source>
        <dbReference type="ARBA" id="ARBA00004496"/>
    </source>
</evidence>
<dbReference type="PIRSF" id="PIRSF006337">
    <property type="entry name" value="Trehalose_TreZ"/>
    <property type="match status" value="1"/>
</dbReference>
<dbReference type="CDD" id="cd11325">
    <property type="entry name" value="AmyAc_GTHase"/>
    <property type="match status" value="1"/>
</dbReference>
<dbReference type="SUPFAM" id="SSF81296">
    <property type="entry name" value="E set domains"/>
    <property type="match status" value="1"/>
</dbReference>
<proteinExistence type="inferred from homology"/>
<dbReference type="InterPro" id="IPR012768">
    <property type="entry name" value="Trehalose_TreZ"/>
</dbReference>
<dbReference type="CDD" id="cd02853">
    <property type="entry name" value="E_set_MTHase_like_N"/>
    <property type="match status" value="1"/>
</dbReference>
<gene>
    <name evidence="15" type="ORF">N8A98_12885</name>
</gene>
<comment type="similarity">
    <text evidence="3 13">Belongs to the glycosyl hydrolase 13 family.</text>
</comment>
<dbReference type="InterPro" id="IPR014756">
    <property type="entry name" value="Ig_E-set"/>
</dbReference>
<evidence type="ECO:0000256" key="10">
    <source>
        <dbReference type="ARBA" id="ARBA00032057"/>
    </source>
</evidence>
<keyword evidence="6" id="KW-0963">Cytoplasm</keyword>
<evidence type="ECO:0000313" key="15">
    <source>
        <dbReference type="EMBL" id="UXN72014.1"/>
    </source>
</evidence>
<dbReference type="InterPro" id="IPR044901">
    <property type="entry name" value="Trehalose_TreZ_E-set_sf"/>
</dbReference>
<dbReference type="GO" id="GO:0016787">
    <property type="term" value="F:hydrolase activity"/>
    <property type="evidence" value="ECO:0007669"/>
    <property type="project" value="UniProtKB-KW"/>
</dbReference>
<evidence type="ECO:0000313" key="16">
    <source>
        <dbReference type="Proteomes" id="UP001061862"/>
    </source>
</evidence>
<comment type="subcellular location">
    <subcellularLocation>
        <location evidence="1">Cytoplasm</location>
    </subcellularLocation>
</comment>
<dbReference type="EMBL" id="CP104965">
    <property type="protein sequence ID" value="UXN72014.1"/>
    <property type="molecule type" value="Genomic_DNA"/>
</dbReference>
<dbReference type="Pfam" id="PF02922">
    <property type="entry name" value="CBM_48"/>
    <property type="match status" value="1"/>
</dbReference>
<dbReference type="Gene3D" id="2.60.40.10">
    <property type="entry name" value="Immunoglobulins"/>
    <property type="match status" value="1"/>
</dbReference>
<comment type="pathway">
    <text evidence="2 13">Glycan biosynthesis; trehalose biosynthesis.</text>
</comment>
<dbReference type="Gene3D" id="3.20.20.80">
    <property type="entry name" value="Glycosidases"/>
    <property type="match status" value="1"/>
</dbReference>
<name>A0ABY6CIG3_9HYPH</name>
<evidence type="ECO:0000256" key="12">
    <source>
        <dbReference type="ARBA" id="ARBA00034013"/>
    </source>
</evidence>
<evidence type="ECO:0000256" key="7">
    <source>
        <dbReference type="ARBA" id="ARBA00022801"/>
    </source>
</evidence>
<feature type="domain" description="Glycosyl hydrolase family 13 catalytic" evidence="14">
    <location>
        <begin position="105"/>
        <end position="447"/>
    </location>
</feature>
<evidence type="ECO:0000256" key="4">
    <source>
        <dbReference type="ARBA" id="ARBA00012268"/>
    </source>
</evidence>
<dbReference type="SUPFAM" id="SSF51445">
    <property type="entry name" value="(Trans)glycosidases"/>
    <property type="match status" value="1"/>
</dbReference>
<evidence type="ECO:0000256" key="6">
    <source>
        <dbReference type="ARBA" id="ARBA00022490"/>
    </source>
</evidence>
<sequence length="590" mass="66167">MTSLFGPRLEGSATEFRLWAPSAKTIEVIFPDRPPVALEKGEKGFWSARVDDCGAGTRYKFRAGELEFPDPAARQQDGGTAGWSIVLPPLQPSGRDQPLRPWHETILCEVHVGTASPEGTFRGLANRLEHFRDAGFTALEIMPINAFPGTRNWGYDGTLIFAPAEAYGSRDELRQLVDRAHELGLCLILDVVYNHFGNFDNFIQRYASEWFDDEVETPWGPGIDFTHEMVRQFYYENARMWLDELDFDGLRFDSVHEMKTAARSVFLKGLAKSARAVKSDAKLIIENMDNIASWLDRDQRGRPLDFSAQWNDDIHHVLNYLVTGEDKNGYADGSKDAIADLEKGLADGFVHDGEADGDSDGTTRGEPASRLPLDAFVSYVQNHDQIGNRADAKRLPDRISAEKLDFLHFVVMLAPQIPLFFMGEDAHLRTPFPFFIDLPEAAAAPKRADRYKQMRETFEENVRDGGLPDPNAPETFHSAKLDWADYTNPERLAALERFRKLASWRRSLLWPLSATLCLDARTGRQDTAIVVSWIFEAGVLTMALNAADRPADIACVIAGPPVATGEFSQQGEVLRLGAWSAVCWSWQRDP</sequence>
<organism evidence="15 16">
    <name type="scientific">Devosia neptuniae</name>
    <dbReference type="NCBI Taxonomy" id="191302"/>
    <lineage>
        <taxon>Bacteria</taxon>
        <taxon>Pseudomonadati</taxon>
        <taxon>Pseudomonadota</taxon>
        <taxon>Alphaproteobacteria</taxon>
        <taxon>Hyphomicrobiales</taxon>
        <taxon>Devosiaceae</taxon>
        <taxon>Devosia</taxon>
    </lineage>
</organism>
<evidence type="ECO:0000256" key="8">
    <source>
        <dbReference type="ARBA" id="ARBA00023277"/>
    </source>
</evidence>
<evidence type="ECO:0000256" key="5">
    <source>
        <dbReference type="ARBA" id="ARBA00015938"/>
    </source>
</evidence>
<dbReference type="RefSeq" id="WP_262171816.1">
    <property type="nucleotide sequence ID" value="NZ_CP104965.1"/>
</dbReference>
<dbReference type="InterPro" id="IPR017853">
    <property type="entry name" value="GH"/>
</dbReference>
<keyword evidence="9 13" id="KW-0326">Glycosidase</keyword>
<evidence type="ECO:0000259" key="14">
    <source>
        <dbReference type="SMART" id="SM00642"/>
    </source>
</evidence>
<dbReference type="PANTHER" id="PTHR43651:SF11">
    <property type="entry name" value="MALTO-OLIGOSYLTREHALOSE TREHALOHYDROLASE"/>
    <property type="match status" value="1"/>
</dbReference>
<protein>
    <recommendedName>
        <fullName evidence="5 13">Malto-oligosyltrehalose trehalohydrolase</fullName>
        <shortName evidence="13">MTHase</shortName>
        <ecNumber evidence="4 13">3.2.1.141</ecNumber>
    </recommendedName>
    <alternativeName>
        <fullName evidence="11 13">4-alpha-D-((1-&gt;4)-alpha-D-glucano)trehalose trehalohydrolase</fullName>
    </alternativeName>
    <alternativeName>
        <fullName evidence="10 13">Maltooligosyl trehalose trehalohydrolase</fullName>
    </alternativeName>
</protein>
<evidence type="ECO:0000256" key="9">
    <source>
        <dbReference type="ARBA" id="ARBA00023295"/>
    </source>
</evidence>
<evidence type="ECO:0000256" key="11">
    <source>
        <dbReference type="ARBA" id="ARBA00033284"/>
    </source>
</evidence>
<dbReference type="Gene3D" id="1.10.10.760">
    <property type="entry name" value="E-set domains of sugar-utilizing enzymes"/>
    <property type="match status" value="1"/>
</dbReference>
<dbReference type="PANTHER" id="PTHR43651">
    <property type="entry name" value="1,4-ALPHA-GLUCAN-BRANCHING ENZYME"/>
    <property type="match status" value="1"/>
</dbReference>
<evidence type="ECO:0000256" key="3">
    <source>
        <dbReference type="ARBA" id="ARBA00008061"/>
    </source>
</evidence>
<keyword evidence="16" id="KW-1185">Reference proteome</keyword>
<dbReference type="SMART" id="SM00642">
    <property type="entry name" value="Aamy"/>
    <property type="match status" value="1"/>
</dbReference>
<comment type="catalytic activity">
    <reaction evidence="12 13">
        <text>hydrolysis of (1-&gt;4)-alpha-D-glucosidic linkage in 4-alpha-D-[(1-&gt;4)-alpha-D-glucanosyl]n trehalose to yield trehalose and (1-&gt;4)-alpha-D-glucan.</text>
        <dbReference type="EC" id="3.2.1.141"/>
    </reaction>
</comment>
<evidence type="ECO:0000256" key="2">
    <source>
        <dbReference type="ARBA" id="ARBA00005199"/>
    </source>
</evidence>
<dbReference type="EC" id="3.2.1.141" evidence="4 13"/>
<reference evidence="15 16" key="1">
    <citation type="submission" date="2022-09" db="EMBL/GenBank/DDBJ databases">
        <title>Interaction between co-microsymbionts with complementary sets of symbiotic genes in legume-rhizobium systems.</title>
        <authorList>
            <person name="Safronova V."/>
            <person name="Sazanova A."/>
            <person name="Afonin A."/>
            <person name="Chirak E."/>
        </authorList>
    </citation>
    <scope>NUCLEOTIDE SEQUENCE [LARGE SCALE GENOMIC DNA]</scope>
    <source>
        <strain evidence="15 16">A18/4-1</strain>
    </source>
</reference>
<dbReference type="InterPro" id="IPR004193">
    <property type="entry name" value="Glyco_hydro_13_N"/>
</dbReference>
<accession>A0ABY6CIG3</accession>
<dbReference type="Proteomes" id="UP001061862">
    <property type="component" value="Chromosome"/>
</dbReference>
<evidence type="ECO:0000256" key="13">
    <source>
        <dbReference type="PIRNR" id="PIRNR006337"/>
    </source>
</evidence>
<keyword evidence="7 13" id="KW-0378">Hydrolase</keyword>